<dbReference type="Gene3D" id="3.40.710.10">
    <property type="entry name" value="DD-peptidase/beta-lactamase superfamily"/>
    <property type="match status" value="1"/>
</dbReference>
<dbReference type="PROSITE" id="PS51257">
    <property type="entry name" value="PROKAR_LIPOPROTEIN"/>
    <property type="match status" value="1"/>
</dbReference>
<evidence type="ECO:0000313" key="2">
    <source>
        <dbReference type="EMBL" id="GAA4967694.1"/>
    </source>
</evidence>
<feature type="domain" description="Beta-lactamase-related" evidence="1">
    <location>
        <begin position="57"/>
        <end position="392"/>
    </location>
</feature>
<keyword evidence="2" id="KW-0378">Hydrolase</keyword>
<evidence type="ECO:0000259" key="1">
    <source>
        <dbReference type="Pfam" id="PF00144"/>
    </source>
</evidence>
<sequence length="402" mass="46207">MNHLIMKNLLFTLIIISILTGCKTEKQEREKAINPLPLNTYFQNSELPAAIMGYSNKDGQIKWYTYGPSVWDGKDTINENNIFRIYSMTKAITSVAAMQLVEQGKIGLDDPLDDLMPEMTSIPILTKEGELVKGSKSITLRHLLTHTAGFGYDFTSSRLQSFQPDNWEYEDKPRLFEAGTNWRYGTNADWVGKIVEKISGENLEQYFRNYITGPLQMDATWFNVPDNLKDRIVSYGVRDSTGFNEYPRIPKKPVTSYNAGGGLFGSPKDYMTFLQCMLNYGKYEGGQLLKRETFELMLKDNLPKEVSLNYEQFNNDVMSYTGGFGDVSDRWGLAWAIEANKSELFRPIGSVYWAGAANSYYTLDIENKIAIVYFTQYFPFNDKESFDFYRLFEQEVFQSFNN</sequence>
<organism evidence="2 3">
    <name type="scientific">Algibacter aquimarinus</name>
    <dbReference type="NCBI Taxonomy" id="1136748"/>
    <lineage>
        <taxon>Bacteria</taxon>
        <taxon>Pseudomonadati</taxon>
        <taxon>Bacteroidota</taxon>
        <taxon>Flavobacteriia</taxon>
        <taxon>Flavobacteriales</taxon>
        <taxon>Flavobacteriaceae</taxon>
        <taxon>Algibacter</taxon>
    </lineage>
</organism>
<dbReference type="InterPro" id="IPR001466">
    <property type="entry name" value="Beta-lactam-related"/>
</dbReference>
<dbReference type="InterPro" id="IPR012338">
    <property type="entry name" value="Beta-lactam/transpept-like"/>
</dbReference>
<gene>
    <name evidence="2" type="ORF">GCM10023315_16430</name>
</gene>
<dbReference type="PANTHER" id="PTHR43283">
    <property type="entry name" value="BETA-LACTAMASE-RELATED"/>
    <property type="match status" value="1"/>
</dbReference>
<keyword evidence="3" id="KW-1185">Reference proteome</keyword>
<dbReference type="PANTHER" id="PTHR43283:SF3">
    <property type="entry name" value="BETA-LACTAMASE FAMILY PROTEIN (AFU_ORTHOLOGUE AFUA_5G07500)"/>
    <property type="match status" value="1"/>
</dbReference>
<dbReference type="InterPro" id="IPR050789">
    <property type="entry name" value="Diverse_Enzym_Activities"/>
</dbReference>
<proteinExistence type="predicted"/>
<dbReference type="Proteomes" id="UP001501692">
    <property type="component" value="Unassembled WGS sequence"/>
</dbReference>
<dbReference type="EMBL" id="BAABJK010000004">
    <property type="protein sequence ID" value="GAA4967694.1"/>
    <property type="molecule type" value="Genomic_DNA"/>
</dbReference>
<accession>A0ABP9HD01</accession>
<dbReference type="Pfam" id="PF00144">
    <property type="entry name" value="Beta-lactamase"/>
    <property type="match status" value="1"/>
</dbReference>
<reference evidence="3" key="1">
    <citation type="journal article" date="2019" name="Int. J. Syst. Evol. Microbiol.">
        <title>The Global Catalogue of Microorganisms (GCM) 10K type strain sequencing project: providing services to taxonomists for standard genome sequencing and annotation.</title>
        <authorList>
            <consortium name="The Broad Institute Genomics Platform"/>
            <consortium name="The Broad Institute Genome Sequencing Center for Infectious Disease"/>
            <person name="Wu L."/>
            <person name="Ma J."/>
        </authorList>
    </citation>
    <scope>NUCLEOTIDE SEQUENCE [LARGE SCALE GENOMIC DNA]</scope>
    <source>
        <strain evidence="3">JCM 18287</strain>
    </source>
</reference>
<comment type="caution">
    <text evidence="2">The sequence shown here is derived from an EMBL/GenBank/DDBJ whole genome shotgun (WGS) entry which is preliminary data.</text>
</comment>
<dbReference type="GO" id="GO:0016787">
    <property type="term" value="F:hydrolase activity"/>
    <property type="evidence" value="ECO:0007669"/>
    <property type="project" value="UniProtKB-KW"/>
</dbReference>
<dbReference type="SUPFAM" id="SSF56601">
    <property type="entry name" value="beta-lactamase/transpeptidase-like"/>
    <property type="match status" value="1"/>
</dbReference>
<protein>
    <submittedName>
        <fullName evidence="2">Serine hydrolase domain-containing protein</fullName>
    </submittedName>
</protein>
<evidence type="ECO:0000313" key="3">
    <source>
        <dbReference type="Proteomes" id="UP001501692"/>
    </source>
</evidence>
<name>A0ABP9HD01_9FLAO</name>